<dbReference type="CDD" id="cd06922">
    <property type="entry name" value="ChtBD1_GH18_1"/>
    <property type="match status" value="1"/>
</dbReference>
<dbReference type="InterPro" id="IPR001223">
    <property type="entry name" value="Glyco_hydro18_cat"/>
</dbReference>
<dbReference type="GO" id="GO:0008061">
    <property type="term" value="F:chitin binding"/>
    <property type="evidence" value="ECO:0007669"/>
    <property type="project" value="UniProtKB-UniRule"/>
</dbReference>
<dbReference type="SMART" id="SM00636">
    <property type="entry name" value="Glyco_18"/>
    <property type="match status" value="1"/>
</dbReference>
<dbReference type="SUPFAM" id="SSF57016">
    <property type="entry name" value="Plant lectins/antimicrobial peptides"/>
    <property type="match status" value="1"/>
</dbReference>
<feature type="domain" description="Chitin-binding type-1" evidence="14">
    <location>
        <begin position="26"/>
        <end position="69"/>
    </location>
</feature>
<evidence type="ECO:0000256" key="7">
    <source>
        <dbReference type="ARBA" id="ARBA00023026"/>
    </source>
</evidence>
<feature type="domain" description="Chitin-binding type-1" evidence="14">
    <location>
        <begin position="103"/>
        <end position="173"/>
    </location>
</feature>
<evidence type="ECO:0000256" key="12">
    <source>
        <dbReference type="RuleBase" id="RU000489"/>
    </source>
</evidence>
<dbReference type="InterPro" id="IPR050314">
    <property type="entry name" value="Glycosyl_Hydrlase_18"/>
</dbReference>
<feature type="chain" id="PRO_5030175814" description="chitinase" evidence="13">
    <location>
        <begin position="27"/>
        <end position="1246"/>
    </location>
</feature>
<evidence type="ECO:0000259" key="14">
    <source>
        <dbReference type="PROSITE" id="PS50941"/>
    </source>
</evidence>
<keyword evidence="6" id="KW-0146">Chitin degradation</keyword>
<name>Q5BFY1_EMENI</name>
<dbReference type="STRING" id="227321.Q5BFY1"/>
<dbReference type="KEGG" id="ani:ANIA_00549"/>
<comment type="similarity">
    <text evidence="2">Belongs to the glycosyl hydrolase 18 family. Chitinase class V subfamily.</text>
</comment>
<dbReference type="Pfam" id="PF00704">
    <property type="entry name" value="Glyco_hydro_18"/>
    <property type="match status" value="1"/>
</dbReference>
<dbReference type="GO" id="GO:0008843">
    <property type="term" value="F:endochitinase activity"/>
    <property type="evidence" value="ECO:0007669"/>
    <property type="project" value="UniProtKB-EC"/>
</dbReference>
<keyword evidence="7" id="KW-0843">Virulence</keyword>
<evidence type="ECO:0000256" key="9">
    <source>
        <dbReference type="ARBA" id="ARBA00023295"/>
    </source>
</evidence>
<dbReference type="GeneID" id="2876328"/>
<dbReference type="CAZy" id="GH18">
    <property type="family name" value="Glycoside Hydrolase Family 18"/>
</dbReference>
<dbReference type="RefSeq" id="XP_658153.1">
    <property type="nucleotide sequence ID" value="XM_653061.1"/>
</dbReference>
<proteinExistence type="inferred from homology"/>
<dbReference type="OMA" id="CATGCCN"/>
<evidence type="ECO:0000256" key="11">
    <source>
        <dbReference type="PROSITE-ProRule" id="PRU00261"/>
    </source>
</evidence>
<dbReference type="HOGENOM" id="CLU_001837_0_0_1"/>
<evidence type="ECO:0000256" key="4">
    <source>
        <dbReference type="ARBA" id="ARBA00022669"/>
    </source>
</evidence>
<evidence type="ECO:0000256" key="1">
    <source>
        <dbReference type="ARBA" id="ARBA00000822"/>
    </source>
</evidence>
<dbReference type="PANTHER" id="PTHR11177:SF402">
    <property type="entry name" value="CHITINASE"/>
    <property type="match status" value="1"/>
</dbReference>
<dbReference type="PANTHER" id="PTHR11177">
    <property type="entry name" value="CHITINASE"/>
    <property type="match status" value="1"/>
</dbReference>
<evidence type="ECO:0000256" key="2">
    <source>
        <dbReference type="ARBA" id="ARBA00008682"/>
    </source>
</evidence>
<dbReference type="AlphaFoldDB" id="Q5BFY1"/>
<keyword evidence="11" id="KW-1015">Disulfide bond</keyword>
<dbReference type="OrthoDB" id="73875at2759"/>
<keyword evidence="9 12" id="KW-0326">Glycosidase</keyword>
<dbReference type="PROSITE" id="PS51910">
    <property type="entry name" value="GH18_2"/>
    <property type="match status" value="1"/>
</dbReference>
<reference evidence="17" key="1">
    <citation type="journal article" date="2005" name="Nature">
        <title>Sequencing of Aspergillus nidulans and comparative analysis with A. fumigatus and A. oryzae.</title>
        <authorList>
            <person name="Galagan J.E."/>
            <person name="Calvo S.E."/>
            <person name="Cuomo C."/>
            <person name="Ma L.J."/>
            <person name="Wortman J.R."/>
            <person name="Batzoglou S."/>
            <person name="Lee S.I."/>
            <person name="Basturkmen M."/>
            <person name="Spevak C.C."/>
            <person name="Clutterbuck J."/>
            <person name="Kapitonov V."/>
            <person name="Jurka J."/>
            <person name="Scazzocchio C."/>
            <person name="Farman M."/>
            <person name="Butler J."/>
            <person name="Purcell S."/>
            <person name="Harris S."/>
            <person name="Braus G.H."/>
            <person name="Draht O."/>
            <person name="Busch S."/>
            <person name="D'Enfert C."/>
            <person name="Bouchier C."/>
            <person name="Goldman G.H."/>
            <person name="Bell-Pedersen D."/>
            <person name="Griffiths-Jones S."/>
            <person name="Doonan J.H."/>
            <person name="Yu J."/>
            <person name="Vienken K."/>
            <person name="Pain A."/>
            <person name="Freitag M."/>
            <person name="Selker E.U."/>
            <person name="Archer D.B."/>
            <person name="Penalva M.A."/>
            <person name="Oakley B.R."/>
            <person name="Momany M."/>
            <person name="Tanaka T."/>
            <person name="Kumagai T."/>
            <person name="Asai K."/>
            <person name="Machida M."/>
            <person name="Nierman W.C."/>
            <person name="Denning D.W."/>
            <person name="Caddick M."/>
            <person name="Hynes M."/>
            <person name="Paoletti M."/>
            <person name="Fischer R."/>
            <person name="Miller B."/>
            <person name="Dyer P."/>
            <person name="Sachs M.S."/>
            <person name="Osmani S.A."/>
            <person name="Birren B.W."/>
        </authorList>
    </citation>
    <scope>NUCLEOTIDE SEQUENCE [LARGE SCALE GENOMIC DNA]</scope>
    <source>
        <strain evidence="17">FGSC A4 / ATCC 38163 / CBS 112.46 / NRRL 194 / M139</strain>
    </source>
</reference>
<dbReference type="CAZy" id="CBM18">
    <property type="family name" value="Carbohydrate-Binding Module Family 18"/>
</dbReference>
<evidence type="ECO:0000256" key="6">
    <source>
        <dbReference type="ARBA" id="ARBA00023024"/>
    </source>
</evidence>
<dbReference type="EMBL" id="BN001308">
    <property type="protein sequence ID" value="CBF89256.1"/>
    <property type="molecule type" value="Genomic_DNA"/>
</dbReference>
<dbReference type="InterPro" id="IPR011583">
    <property type="entry name" value="Chitinase_II/V-like_cat"/>
</dbReference>
<evidence type="ECO:0000256" key="8">
    <source>
        <dbReference type="ARBA" id="ARBA00023277"/>
    </source>
</evidence>
<feature type="disulfide bond" evidence="11">
    <location>
        <begin position="125"/>
        <end position="139"/>
    </location>
</feature>
<keyword evidence="4 11" id="KW-0147">Chitin-binding</keyword>
<evidence type="ECO:0000256" key="3">
    <source>
        <dbReference type="ARBA" id="ARBA00012729"/>
    </source>
</evidence>
<feature type="domain" description="GH18" evidence="15">
    <location>
        <begin position="156"/>
        <end position="515"/>
    </location>
</feature>
<protein>
    <recommendedName>
        <fullName evidence="3">chitinase</fullName>
        <ecNumber evidence="3">3.2.1.14</ecNumber>
    </recommendedName>
</protein>
<accession>C8VSL9</accession>
<dbReference type="InterPro" id="IPR036861">
    <property type="entry name" value="Endochitinase-like_sf"/>
</dbReference>
<feature type="disulfide bond" evidence="11">
    <location>
        <begin position="39"/>
        <end position="53"/>
    </location>
</feature>
<keyword evidence="17" id="KW-1185">Reference proteome</keyword>
<dbReference type="Gene3D" id="3.20.20.80">
    <property type="entry name" value="Glycosidases"/>
    <property type="match status" value="1"/>
</dbReference>
<keyword evidence="5 12" id="KW-0378">Hydrolase</keyword>
<feature type="disulfide bond" evidence="11">
    <location>
        <begin position="120"/>
        <end position="132"/>
    </location>
</feature>
<dbReference type="InterPro" id="IPR001579">
    <property type="entry name" value="Glyco_hydro_18_chit_AS"/>
</dbReference>
<feature type="signal peptide" evidence="13">
    <location>
        <begin position="1"/>
        <end position="26"/>
    </location>
</feature>
<dbReference type="GO" id="GO:0006032">
    <property type="term" value="P:chitin catabolic process"/>
    <property type="evidence" value="ECO:0007669"/>
    <property type="project" value="UniProtKB-KW"/>
</dbReference>
<keyword evidence="10" id="KW-0624">Polysaccharide degradation</keyword>
<evidence type="ECO:0000313" key="16">
    <source>
        <dbReference type="EMBL" id="CBF89256.1"/>
    </source>
</evidence>
<evidence type="ECO:0000313" key="17">
    <source>
        <dbReference type="Proteomes" id="UP000000560"/>
    </source>
</evidence>
<dbReference type="SMART" id="SM00270">
    <property type="entry name" value="ChtBD1"/>
    <property type="match status" value="3"/>
</dbReference>
<dbReference type="PROSITE" id="PS00026">
    <property type="entry name" value="CHIT_BIND_I_1"/>
    <property type="match status" value="1"/>
</dbReference>
<keyword evidence="13" id="KW-0732">Signal</keyword>
<dbReference type="PROSITE" id="PS01095">
    <property type="entry name" value="GH18_1"/>
    <property type="match status" value="1"/>
</dbReference>
<gene>
    <name evidence="16" type="ORF">ANIA_00549</name>
</gene>
<keyword evidence="8" id="KW-0119">Carbohydrate metabolism</keyword>
<dbReference type="CDD" id="cd00035">
    <property type="entry name" value="ChtBD1"/>
    <property type="match status" value="1"/>
</dbReference>
<dbReference type="GO" id="GO:0000272">
    <property type="term" value="P:polysaccharide catabolic process"/>
    <property type="evidence" value="ECO:0007669"/>
    <property type="project" value="UniProtKB-KW"/>
</dbReference>
<dbReference type="EC" id="3.2.1.14" evidence="3"/>
<dbReference type="Gene3D" id="3.10.50.10">
    <property type="match status" value="1"/>
</dbReference>
<dbReference type="InterPro" id="IPR029070">
    <property type="entry name" value="Chitinase_insertion_sf"/>
</dbReference>
<dbReference type="InParanoid" id="Q5BFY1"/>
<dbReference type="Pfam" id="PF00187">
    <property type="entry name" value="Chitin_bind_1"/>
    <property type="match status" value="1"/>
</dbReference>
<dbReference type="Proteomes" id="UP000000560">
    <property type="component" value="Chromosome VIII"/>
</dbReference>
<dbReference type="eggNOG" id="KOG2806">
    <property type="taxonomic scope" value="Eukaryota"/>
</dbReference>
<evidence type="ECO:0000259" key="15">
    <source>
        <dbReference type="PROSITE" id="PS51910"/>
    </source>
</evidence>
<reference evidence="17" key="2">
    <citation type="journal article" date="2009" name="Fungal Genet. Biol.">
        <title>The 2008 update of the Aspergillus nidulans genome annotation: a community effort.</title>
        <authorList>
            <person name="Wortman J.R."/>
            <person name="Gilsenan J.M."/>
            <person name="Joardar V."/>
            <person name="Deegan J."/>
            <person name="Clutterbuck J."/>
            <person name="Andersen M.R."/>
            <person name="Archer D."/>
            <person name="Bencina M."/>
            <person name="Braus G."/>
            <person name="Coutinho P."/>
            <person name="von Dohren H."/>
            <person name="Doonan J."/>
            <person name="Driessen A.J."/>
            <person name="Durek P."/>
            <person name="Espeso E."/>
            <person name="Fekete E."/>
            <person name="Flipphi M."/>
            <person name="Estrada C.G."/>
            <person name="Geysens S."/>
            <person name="Goldman G."/>
            <person name="de Groot P.W."/>
            <person name="Hansen K."/>
            <person name="Harris S.D."/>
            <person name="Heinekamp T."/>
            <person name="Helmstaedt K."/>
            <person name="Henrissat B."/>
            <person name="Hofmann G."/>
            <person name="Homan T."/>
            <person name="Horio T."/>
            <person name="Horiuchi H."/>
            <person name="James S."/>
            <person name="Jones M."/>
            <person name="Karaffa L."/>
            <person name="Karanyi Z."/>
            <person name="Kato M."/>
            <person name="Keller N."/>
            <person name="Kelly D.E."/>
            <person name="Kiel J.A."/>
            <person name="Kim J.M."/>
            <person name="van der Klei I.J."/>
            <person name="Klis F.M."/>
            <person name="Kovalchuk A."/>
            <person name="Krasevec N."/>
            <person name="Kubicek C.P."/>
            <person name="Liu B."/>
            <person name="Maccabe A."/>
            <person name="Meyer V."/>
            <person name="Mirabito P."/>
            <person name="Miskei M."/>
            <person name="Mos M."/>
            <person name="Mullins J."/>
            <person name="Nelson D.R."/>
            <person name="Nielsen J."/>
            <person name="Oakley B.R."/>
            <person name="Osmani S.A."/>
            <person name="Pakula T."/>
            <person name="Paszewski A."/>
            <person name="Paulsen I."/>
            <person name="Pilsyk S."/>
            <person name="Pocsi I."/>
            <person name="Punt P.J."/>
            <person name="Ram A.F."/>
            <person name="Ren Q."/>
            <person name="Robellet X."/>
            <person name="Robson G."/>
            <person name="Seiboth B."/>
            <person name="van Solingen P."/>
            <person name="Specht T."/>
            <person name="Sun J."/>
            <person name="Taheri-Talesh N."/>
            <person name="Takeshita N."/>
            <person name="Ussery D."/>
            <person name="vanKuyk P.A."/>
            <person name="Visser H."/>
            <person name="van de Vondervoort P.J."/>
            <person name="de Vries R.P."/>
            <person name="Walton J."/>
            <person name="Xiang X."/>
            <person name="Xiong Y."/>
            <person name="Zeng A.P."/>
            <person name="Brandt B.W."/>
            <person name="Cornell M.J."/>
            <person name="van den Hondel C.A."/>
            <person name="Visser J."/>
            <person name="Oliver S.G."/>
            <person name="Turner G."/>
        </authorList>
    </citation>
    <scope>GENOME REANNOTATION</scope>
    <source>
        <strain evidence="17">FGSC A4 / ATCC 38163 / CBS 112.46 / NRRL 194 / M139</strain>
    </source>
</reference>
<dbReference type="SUPFAM" id="SSF54556">
    <property type="entry name" value="Chitinase insertion domain"/>
    <property type="match status" value="1"/>
</dbReference>
<dbReference type="Gene3D" id="3.30.60.10">
    <property type="entry name" value="Endochitinase-like"/>
    <property type="match status" value="1"/>
</dbReference>
<evidence type="ECO:0000256" key="13">
    <source>
        <dbReference type="SAM" id="SignalP"/>
    </source>
</evidence>
<dbReference type="SUPFAM" id="SSF51445">
    <property type="entry name" value="(Trans)glycosidases"/>
    <property type="match status" value="1"/>
</dbReference>
<dbReference type="InterPro" id="IPR018371">
    <property type="entry name" value="Chitin-binding_1_CS"/>
</dbReference>
<comment type="catalytic activity">
    <reaction evidence="1">
        <text>Random endo-hydrolysis of N-acetyl-beta-D-glucosaminide (1-&gt;4)-beta-linkages in chitin and chitodextrins.</text>
        <dbReference type="EC" id="3.2.1.14"/>
    </reaction>
</comment>
<comment type="caution">
    <text evidence="11">Lacks conserved residue(s) required for the propagation of feature annotation.</text>
</comment>
<dbReference type="InterPro" id="IPR001002">
    <property type="entry name" value="Chitin-bd_1"/>
</dbReference>
<organism evidence="16 17">
    <name type="scientific">Emericella nidulans (strain FGSC A4 / ATCC 38163 / CBS 112.46 / NRRL 194 / M139)</name>
    <name type="common">Aspergillus nidulans</name>
    <dbReference type="NCBI Taxonomy" id="227321"/>
    <lineage>
        <taxon>Eukaryota</taxon>
        <taxon>Fungi</taxon>
        <taxon>Dikarya</taxon>
        <taxon>Ascomycota</taxon>
        <taxon>Pezizomycotina</taxon>
        <taxon>Eurotiomycetes</taxon>
        <taxon>Eurotiomycetidae</taxon>
        <taxon>Eurotiales</taxon>
        <taxon>Aspergillaceae</taxon>
        <taxon>Aspergillus</taxon>
        <taxon>Aspergillus subgen. Nidulantes</taxon>
    </lineage>
</organism>
<evidence type="ECO:0000256" key="10">
    <source>
        <dbReference type="ARBA" id="ARBA00023326"/>
    </source>
</evidence>
<dbReference type="InterPro" id="IPR017853">
    <property type="entry name" value="GH"/>
</dbReference>
<evidence type="ECO:0000256" key="5">
    <source>
        <dbReference type="ARBA" id="ARBA00022801"/>
    </source>
</evidence>
<dbReference type="PROSITE" id="PS50941">
    <property type="entry name" value="CHIT_BIND_I_2"/>
    <property type="match status" value="2"/>
</dbReference>
<accession>Q5BFY1</accession>
<sequence>MRRLRLPALSFCVLVILCLFSLAAHAQDCSALSPCATGCCNKFGYCGVGDDYCGTDCVANCDYRSECDASRPCATGCCSKYGNCGLGPDFCAEDVCVAGCDSRAECDPGDYGDYADSPKCPLNVCCSKFGFCGTTKEFCGTKKVTRPSCSKSNGLERVVGYYEGWSMNRPCNAFYPEQIPIGVYTHLNYAFASIDPETFEVLVPSVYEKDLMQRLTLLKKSDPDLKVFVAVGGWSFNDPGPTATVFSDIAGSEANQKKFFRSLVSFLSTYDFDGIDLDWEYPVADDRSGREEDYKNFPSFIANLKKALKASGGRDGLSITLPASYWYLQHFDIVKLQKSVDFFNIMSYDLHGAWDSNSKWLEPQLNAHTNLTEITNALDLLWRNDISPDKVVLGVAFYARVFSASNPGCMEPGCTFVSGGNAGNCSNEVGILLNSEITEVMADRKVKSTLNKEAAVKIVKFDTNQWLTYDDAETFKMKAQFAAGQCLGGVMVWAVSHDLPYGNFSRALGEAANRKVKAVALAAHSNDMETRKVHRQCKWTNCWQNCPTGWSIVARSDGGERDNEGMVDNTACSSETDHFFCCPPDSPLPTCGWYGHHNGKCDGRDKCPSNMVEVGSNIQHCKNHNYQAACCTYDTPSMKLYSQCSWAQSPGCDKGTCSNTLVANSSSGSGGDFCSYRHAWKDAVGNYATYQERKYCCDQEEDIKWEDCEWHDNYGLIYVPVGGLVDGYCTSNCPNDQVRIALETRNGCEGGGGRVKCCTPKYVTTTKRSYTDAEANLEKSVKEFMENPSCGIDDYTFENRDLMGDDWIPETITSDTFDSSPSSLLRRASSKDMESMDELLFRLAFAVGQASQADFDIWKDHVVSVYANLAVAKIQAWLAVARDWAREGTWKAIELITCNMDYFNALLGDEETIDCPIDSQNWPDDGEDNDEMYGLKARDLVKRGNARTYSRMIANAERVIRSWAYRPRGRWFADRPNDPIFRAAYGYRDPDNCFSSAIGTSLMTTQNIVSNAIEHIPELQLIPDFLEDSNARVLPSRRTPGPEYTGLSDAFIVNGLNESILTNPPPMRGGGQSNQPIARMMNALGSTNNDDGFVLLDTRLNYVKTRIWISENAVDNTIMRKYVDKGDYKRALNAMREVVAVIAYMNHPTVNSILARELNEVRMELGRANDAWVARGNPDEHAQRVWSYYVRDHFYSVGLFARNYITTWHGEMVRFWGPRTGIAGQVLEASSNLARTNFTINMDDVD</sequence>